<protein>
    <submittedName>
        <fullName evidence="1">Uncharacterized protein</fullName>
    </submittedName>
</protein>
<dbReference type="Proteomes" id="UP001147695">
    <property type="component" value="Unassembled WGS sequence"/>
</dbReference>
<dbReference type="EMBL" id="JAPZBQ010000002">
    <property type="protein sequence ID" value="KAJ5345647.1"/>
    <property type="molecule type" value="Genomic_DNA"/>
</dbReference>
<accession>A0A9W9QU44</accession>
<evidence type="ECO:0000313" key="2">
    <source>
        <dbReference type="Proteomes" id="UP001147695"/>
    </source>
</evidence>
<dbReference type="AlphaFoldDB" id="A0A9W9QU44"/>
<reference evidence="1" key="1">
    <citation type="submission" date="2022-12" db="EMBL/GenBank/DDBJ databases">
        <authorList>
            <person name="Petersen C."/>
        </authorList>
    </citation>
    <scope>NUCLEOTIDE SEQUENCE</scope>
    <source>
        <strain evidence="1">IBT 35673</strain>
    </source>
</reference>
<proteinExistence type="predicted"/>
<sequence>MDDLTEGNPVADIIRGPDGIIDCLFLVEGDYRLKQDRCAGHHNNTAEAQLGGVPESLEDVEAMFHVLPQAARVWNDSSTGAEVITPTPQKPGKSY</sequence>
<organism evidence="1 2">
    <name type="scientific">Penicillium brevicompactum</name>
    <dbReference type="NCBI Taxonomy" id="5074"/>
    <lineage>
        <taxon>Eukaryota</taxon>
        <taxon>Fungi</taxon>
        <taxon>Dikarya</taxon>
        <taxon>Ascomycota</taxon>
        <taxon>Pezizomycotina</taxon>
        <taxon>Eurotiomycetes</taxon>
        <taxon>Eurotiomycetidae</taxon>
        <taxon>Eurotiales</taxon>
        <taxon>Aspergillaceae</taxon>
        <taxon>Penicillium</taxon>
    </lineage>
</organism>
<comment type="caution">
    <text evidence="1">The sequence shown here is derived from an EMBL/GenBank/DDBJ whole genome shotgun (WGS) entry which is preliminary data.</text>
</comment>
<gene>
    <name evidence="1" type="ORF">N7452_003651</name>
</gene>
<reference evidence="1" key="2">
    <citation type="journal article" date="2023" name="IMA Fungus">
        <title>Comparative genomic study of the Penicillium genus elucidates a diverse pangenome and 15 lateral gene transfer events.</title>
        <authorList>
            <person name="Petersen C."/>
            <person name="Sorensen T."/>
            <person name="Nielsen M.R."/>
            <person name="Sondergaard T.E."/>
            <person name="Sorensen J.L."/>
            <person name="Fitzpatrick D.A."/>
            <person name="Frisvad J.C."/>
            <person name="Nielsen K.L."/>
        </authorList>
    </citation>
    <scope>NUCLEOTIDE SEQUENCE</scope>
    <source>
        <strain evidence="1">IBT 35673</strain>
    </source>
</reference>
<evidence type="ECO:0000313" key="1">
    <source>
        <dbReference type="EMBL" id="KAJ5345647.1"/>
    </source>
</evidence>
<name>A0A9W9QU44_PENBR</name>